<sequence>MPYLKRLFALNYNKFVCYIRYAMLRYSTVTATIGSKDHYNQLKP</sequence>
<protein>
    <submittedName>
        <fullName evidence="1">Uncharacterized protein</fullName>
    </submittedName>
</protein>
<dbReference type="Proteomes" id="UP000003273">
    <property type="component" value="Unassembled WGS sequence"/>
</dbReference>
<reference evidence="1 2" key="1">
    <citation type="submission" date="2012-04" db="EMBL/GenBank/DDBJ databases">
        <authorList>
            <person name="Genoscope - CEA"/>
        </authorList>
    </citation>
    <scope>NUCLEOTIDE SEQUENCE [LARGE SCALE GENOMIC DNA]</scope>
    <source>
        <strain evidence="1 2">9806</strain>
    </source>
</reference>
<comment type="caution">
    <text evidence="1">The sequence shown here is derived from an EMBL/GenBank/DDBJ whole genome shotgun (WGS) entry which is preliminary data.</text>
</comment>
<name>I4GWL0_MICAE</name>
<dbReference type="EMBL" id="CAIL01000158">
    <property type="protein sequence ID" value="CCI14184.1"/>
    <property type="molecule type" value="Genomic_DNA"/>
</dbReference>
<dbReference type="AlphaFoldDB" id="I4GWL0"/>
<organism evidence="1 2">
    <name type="scientific">Microcystis aeruginosa PCC 9806</name>
    <dbReference type="NCBI Taxonomy" id="1160282"/>
    <lineage>
        <taxon>Bacteria</taxon>
        <taxon>Bacillati</taxon>
        <taxon>Cyanobacteriota</taxon>
        <taxon>Cyanophyceae</taxon>
        <taxon>Oscillatoriophycideae</taxon>
        <taxon>Chroococcales</taxon>
        <taxon>Microcystaceae</taxon>
        <taxon>Microcystis</taxon>
    </lineage>
</organism>
<gene>
    <name evidence="1" type="ORF">MICAE_2400030</name>
</gene>
<dbReference type="HOGENOM" id="CLU_3218626_0_0_3"/>
<accession>I4GWL0</accession>
<evidence type="ECO:0000313" key="2">
    <source>
        <dbReference type="Proteomes" id="UP000003273"/>
    </source>
</evidence>
<evidence type="ECO:0000313" key="1">
    <source>
        <dbReference type="EMBL" id="CCI14184.1"/>
    </source>
</evidence>
<proteinExistence type="predicted"/>